<proteinExistence type="predicted"/>
<keyword evidence="3" id="KW-1185">Reference proteome</keyword>
<dbReference type="EMBL" id="JAJSOF020000017">
    <property type="protein sequence ID" value="KAJ4440313.1"/>
    <property type="molecule type" value="Genomic_DNA"/>
</dbReference>
<feature type="compositionally biased region" description="Basic and acidic residues" evidence="1">
    <location>
        <begin position="49"/>
        <end position="67"/>
    </location>
</feature>
<accession>A0ABQ8T2V6</accession>
<name>A0ABQ8T2V6_PERAM</name>
<evidence type="ECO:0000256" key="1">
    <source>
        <dbReference type="SAM" id="MobiDB-lite"/>
    </source>
</evidence>
<dbReference type="Proteomes" id="UP001148838">
    <property type="component" value="Unassembled WGS sequence"/>
</dbReference>
<sequence length="267" mass="29481">MPNLESGHKGKNTGGWEFDPVLWIGLRRSSVVRALGFAAVKCQGVAHASSEREGPGEKETQTLDSSRGAELKWKKSDWAEVRKHLETDCCVLQRLRDAEHSNVRVFDNKEQGGPKFDLQRTATGKARVRRVVDRSRKTGVRGAVNLSESVTELRHRITAAVALVNRDMLERVWGEMDYRKMYAILTKVDTLSICEVSSKDLDLWALGSGSSLGDGTLPAESRKNGLPVSRLEGDEGQGFAARSKSPPRNRDPSRQLAAVGIYPDSLL</sequence>
<reference evidence="2 3" key="1">
    <citation type="journal article" date="2022" name="Allergy">
        <title>Genome assembly and annotation of Periplaneta americana reveal a comprehensive cockroach allergen profile.</title>
        <authorList>
            <person name="Wang L."/>
            <person name="Xiong Q."/>
            <person name="Saelim N."/>
            <person name="Wang L."/>
            <person name="Nong W."/>
            <person name="Wan A.T."/>
            <person name="Shi M."/>
            <person name="Liu X."/>
            <person name="Cao Q."/>
            <person name="Hui J.H.L."/>
            <person name="Sookrung N."/>
            <person name="Leung T.F."/>
            <person name="Tungtrongchitr A."/>
            <person name="Tsui S.K.W."/>
        </authorList>
    </citation>
    <scope>NUCLEOTIDE SEQUENCE [LARGE SCALE GENOMIC DNA]</scope>
    <source>
        <strain evidence="2">PWHHKU_190912</strain>
    </source>
</reference>
<evidence type="ECO:0000313" key="2">
    <source>
        <dbReference type="EMBL" id="KAJ4440313.1"/>
    </source>
</evidence>
<evidence type="ECO:0000313" key="3">
    <source>
        <dbReference type="Proteomes" id="UP001148838"/>
    </source>
</evidence>
<feature type="region of interest" description="Disordered" evidence="1">
    <location>
        <begin position="46"/>
        <end position="67"/>
    </location>
</feature>
<gene>
    <name evidence="2" type="ORF">ANN_08452</name>
</gene>
<comment type="caution">
    <text evidence="2">The sequence shown here is derived from an EMBL/GenBank/DDBJ whole genome shotgun (WGS) entry which is preliminary data.</text>
</comment>
<organism evidence="2 3">
    <name type="scientific">Periplaneta americana</name>
    <name type="common">American cockroach</name>
    <name type="synonym">Blatta americana</name>
    <dbReference type="NCBI Taxonomy" id="6978"/>
    <lineage>
        <taxon>Eukaryota</taxon>
        <taxon>Metazoa</taxon>
        <taxon>Ecdysozoa</taxon>
        <taxon>Arthropoda</taxon>
        <taxon>Hexapoda</taxon>
        <taxon>Insecta</taxon>
        <taxon>Pterygota</taxon>
        <taxon>Neoptera</taxon>
        <taxon>Polyneoptera</taxon>
        <taxon>Dictyoptera</taxon>
        <taxon>Blattodea</taxon>
        <taxon>Blattoidea</taxon>
        <taxon>Blattidae</taxon>
        <taxon>Blattinae</taxon>
        <taxon>Periplaneta</taxon>
    </lineage>
</organism>
<feature type="region of interest" description="Disordered" evidence="1">
    <location>
        <begin position="214"/>
        <end position="255"/>
    </location>
</feature>
<protein>
    <submittedName>
        <fullName evidence="2">Uncharacterized protein</fullName>
    </submittedName>
</protein>